<evidence type="ECO:0000256" key="1">
    <source>
        <dbReference type="SAM" id="MobiDB-lite"/>
    </source>
</evidence>
<dbReference type="Proteomes" id="UP000015106">
    <property type="component" value="Unassembled WGS sequence"/>
</dbReference>
<dbReference type="EnsemblPlants" id="TuG1812S0001377800.01.T01">
    <property type="protein sequence ID" value="TuG1812S0001377800.01.T01.s_cds10587"/>
    <property type="gene ID" value="TuG1812S0001377800.01"/>
</dbReference>
<dbReference type="Gramene" id="TuG1812S0001377800.01.T01">
    <property type="protein sequence ID" value="TuG1812S0001377800.01.T01.s_cds10587"/>
    <property type="gene ID" value="TuG1812S0001377800.01"/>
</dbReference>
<reference evidence="2" key="2">
    <citation type="submission" date="2022-06" db="UniProtKB">
        <authorList>
            <consortium name="EnsemblPlants"/>
        </authorList>
    </citation>
    <scope>IDENTIFICATION</scope>
</reference>
<feature type="region of interest" description="Disordered" evidence="1">
    <location>
        <begin position="1"/>
        <end position="85"/>
    </location>
</feature>
<reference evidence="3" key="1">
    <citation type="journal article" date="2013" name="Nature">
        <title>Draft genome of the wheat A-genome progenitor Triticum urartu.</title>
        <authorList>
            <person name="Ling H.Q."/>
            <person name="Zhao S."/>
            <person name="Liu D."/>
            <person name="Wang J."/>
            <person name="Sun H."/>
            <person name="Zhang C."/>
            <person name="Fan H."/>
            <person name="Li D."/>
            <person name="Dong L."/>
            <person name="Tao Y."/>
            <person name="Gao C."/>
            <person name="Wu H."/>
            <person name="Li Y."/>
            <person name="Cui Y."/>
            <person name="Guo X."/>
            <person name="Zheng S."/>
            <person name="Wang B."/>
            <person name="Yu K."/>
            <person name="Liang Q."/>
            <person name="Yang W."/>
            <person name="Lou X."/>
            <person name="Chen J."/>
            <person name="Feng M."/>
            <person name="Jian J."/>
            <person name="Zhang X."/>
            <person name="Luo G."/>
            <person name="Jiang Y."/>
            <person name="Liu J."/>
            <person name="Wang Z."/>
            <person name="Sha Y."/>
            <person name="Zhang B."/>
            <person name="Wu H."/>
            <person name="Tang D."/>
            <person name="Shen Q."/>
            <person name="Xue P."/>
            <person name="Zou S."/>
            <person name="Wang X."/>
            <person name="Liu X."/>
            <person name="Wang F."/>
            <person name="Yang Y."/>
            <person name="An X."/>
            <person name="Dong Z."/>
            <person name="Zhang K."/>
            <person name="Zhang X."/>
            <person name="Luo M.C."/>
            <person name="Dvorak J."/>
            <person name="Tong Y."/>
            <person name="Wang J."/>
            <person name="Yang H."/>
            <person name="Li Z."/>
            <person name="Wang D."/>
            <person name="Zhang A."/>
            <person name="Wang J."/>
        </authorList>
    </citation>
    <scope>NUCLEOTIDE SEQUENCE</scope>
    <source>
        <strain evidence="3">cv. G1812</strain>
    </source>
</reference>
<dbReference type="AlphaFoldDB" id="A0A8R7VG89"/>
<feature type="compositionally biased region" description="Basic and acidic residues" evidence="1">
    <location>
        <begin position="32"/>
        <end position="48"/>
    </location>
</feature>
<evidence type="ECO:0000313" key="3">
    <source>
        <dbReference type="Proteomes" id="UP000015106"/>
    </source>
</evidence>
<feature type="compositionally biased region" description="Low complexity" evidence="1">
    <location>
        <begin position="50"/>
        <end position="85"/>
    </location>
</feature>
<protein>
    <submittedName>
        <fullName evidence="2">Uncharacterized protein</fullName>
    </submittedName>
</protein>
<evidence type="ECO:0000313" key="2">
    <source>
        <dbReference type="EnsemblPlants" id="TuG1812S0001377800.01.T01.s_cds10587"/>
    </source>
</evidence>
<accession>A0A8R7VG89</accession>
<name>A0A8R7VG89_TRIUA</name>
<feature type="compositionally biased region" description="Low complexity" evidence="1">
    <location>
        <begin position="1"/>
        <end position="20"/>
    </location>
</feature>
<proteinExistence type="predicted"/>
<sequence length="100" mass="9869">MSTSASSSSSSSSPASSGGTRYAPGCAGAQRRVREGRMLLRSTSERGSSHKPSLSSPSPSTSSSSSSSSLSSSPSSSSSTTILPFPLSATRALTSAAAFS</sequence>
<keyword evidence="3" id="KW-1185">Reference proteome</keyword>
<organism evidence="2 3">
    <name type="scientific">Triticum urartu</name>
    <name type="common">Red wild einkorn</name>
    <name type="synonym">Crithodium urartu</name>
    <dbReference type="NCBI Taxonomy" id="4572"/>
    <lineage>
        <taxon>Eukaryota</taxon>
        <taxon>Viridiplantae</taxon>
        <taxon>Streptophyta</taxon>
        <taxon>Embryophyta</taxon>
        <taxon>Tracheophyta</taxon>
        <taxon>Spermatophyta</taxon>
        <taxon>Magnoliopsida</taxon>
        <taxon>Liliopsida</taxon>
        <taxon>Poales</taxon>
        <taxon>Poaceae</taxon>
        <taxon>BOP clade</taxon>
        <taxon>Pooideae</taxon>
        <taxon>Triticodae</taxon>
        <taxon>Triticeae</taxon>
        <taxon>Triticinae</taxon>
        <taxon>Triticum</taxon>
    </lineage>
</organism>